<organism evidence="2 3">
    <name type="scientific">Dimorphilus gyrociliatus</name>
    <dbReference type="NCBI Taxonomy" id="2664684"/>
    <lineage>
        <taxon>Eukaryota</taxon>
        <taxon>Metazoa</taxon>
        <taxon>Spiralia</taxon>
        <taxon>Lophotrochozoa</taxon>
        <taxon>Annelida</taxon>
        <taxon>Polychaeta</taxon>
        <taxon>Polychaeta incertae sedis</taxon>
        <taxon>Dinophilidae</taxon>
        <taxon>Dimorphilus</taxon>
    </lineage>
</organism>
<proteinExistence type="predicted"/>
<dbReference type="Pfam" id="PF06172">
    <property type="entry name" value="Cupin_5"/>
    <property type="match status" value="1"/>
</dbReference>
<dbReference type="InterPro" id="IPR009327">
    <property type="entry name" value="Cupin_DUF985"/>
</dbReference>
<name>A0A7I8WEA4_9ANNE</name>
<dbReference type="OrthoDB" id="6614653at2759"/>
<dbReference type="InterPro" id="IPR011051">
    <property type="entry name" value="RmlC_Cupin_sf"/>
</dbReference>
<protein>
    <recommendedName>
        <fullName evidence="1">DUF985 domain-containing protein</fullName>
    </recommendedName>
</protein>
<dbReference type="InterPro" id="IPR014710">
    <property type="entry name" value="RmlC-like_jellyroll"/>
</dbReference>
<dbReference type="PANTHER" id="PTHR33387:SF3">
    <property type="entry name" value="DUF985 DOMAIN-CONTAINING PROTEIN"/>
    <property type="match status" value="1"/>
</dbReference>
<dbReference type="EMBL" id="CAJFCJ010000057">
    <property type="protein sequence ID" value="CAD5126522.1"/>
    <property type="molecule type" value="Genomic_DNA"/>
</dbReference>
<comment type="caution">
    <text evidence="2">The sequence shown here is derived from an EMBL/GenBank/DDBJ whole genome shotgun (WGS) entry which is preliminary data.</text>
</comment>
<reference evidence="2 3" key="1">
    <citation type="submission" date="2020-08" db="EMBL/GenBank/DDBJ databases">
        <authorList>
            <person name="Hejnol A."/>
        </authorList>
    </citation>
    <scope>NUCLEOTIDE SEQUENCE [LARGE SCALE GENOMIC DNA]</scope>
</reference>
<dbReference type="Proteomes" id="UP000549394">
    <property type="component" value="Unassembled WGS sequence"/>
</dbReference>
<dbReference type="PANTHER" id="PTHR33387">
    <property type="entry name" value="RMLC-LIKE JELLY ROLL FOLD PROTEIN"/>
    <property type="match status" value="1"/>
</dbReference>
<dbReference type="CDD" id="cd06121">
    <property type="entry name" value="cupin_YML079wp"/>
    <property type="match status" value="1"/>
</dbReference>
<keyword evidence="3" id="KW-1185">Reference proteome</keyword>
<dbReference type="Gene3D" id="2.60.120.10">
    <property type="entry name" value="Jelly Rolls"/>
    <property type="match status" value="1"/>
</dbReference>
<accession>A0A7I8WEA4</accession>
<evidence type="ECO:0000313" key="3">
    <source>
        <dbReference type="Proteomes" id="UP000549394"/>
    </source>
</evidence>
<dbReference type="InterPro" id="IPR039935">
    <property type="entry name" value="YML079W-like"/>
</dbReference>
<dbReference type="AlphaFoldDB" id="A0A7I8WEA4"/>
<gene>
    <name evidence="2" type="ORF">DGYR_LOCUS13761</name>
</gene>
<evidence type="ECO:0000259" key="1">
    <source>
        <dbReference type="Pfam" id="PF06172"/>
    </source>
</evidence>
<sequence>MKAYNFNIDNELNFLEKAEVNMAGKGMDYWISHLNLKPHPEGGYYTESFRSKDFIPSKCTEGKFDGKRSYLTSIYFLLSDGNFSAFHRLKQDEIWSYHTGSTIFVHIINDDGSYEKHKVGLNIEDGETPQFVIKAGQWFSYHVEEENGFTLVGCVVVPGFEFADFELGKRQDLIAKYPQHKDIITKYTRN</sequence>
<evidence type="ECO:0000313" key="2">
    <source>
        <dbReference type="EMBL" id="CAD5126522.1"/>
    </source>
</evidence>
<dbReference type="SUPFAM" id="SSF51182">
    <property type="entry name" value="RmlC-like cupins"/>
    <property type="match status" value="1"/>
</dbReference>
<feature type="domain" description="DUF985" evidence="1">
    <location>
        <begin position="29"/>
        <end position="167"/>
    </location>
</feature>